<evidence type="ECO:0000313" key="2">
    <source>
        <dbReference type="Proteomes" id="UP001281024"/>
    </source>
</evidence>
<sequence>MTIEEMRKGYEEEVAYQKHMLKNLGYWFQLCTAVSGIGIVSIYFFHAKNLWLNILGIVLFIFGAIGMLLFGYVGWRGQQNIKAIVDDYEKKINYLRKKMRKSPK</sequence>
<dbReference type="Proteomes" id="UP001281024">
    <property type="component" value="Unassembled WGS sequence"/>
</dbReference>
<dbReference type="EMBL" id="WERV01000002">
    <property type="protein sequence ID" value="MDV7714559.1"/>
    <property type="molecule type" value="Genomic_DNA"/>
</dbReference>
<dbReference type="RefSeq" id="WP_002823101.1">
    <property type="nucleotide sequence ID" value="NZ_CP014324.1"/>
</dbReference>
<gene>
    <name evidence="1" type="ORF">GA838_02015</name>
</gene>
<dbReference type="AlphaFoldDB" id="A0A483B1Y0"/>
<reference evidence="1" key="1">
    <citation type="submission" date="2019-10" db="EMBL/GenBank/DDBJ databases">
        <title>Malate fermentation in French cider.</title>
        <authorList>
            <person name="Cousin F.J."/>
            <person name="Medina Fernandez S."/>
            <person name="Misery B."/>
            <person name="Laplace J.-M."/>
            <person name="Cretenet M."/>
        </authorList>
    </citation>
    <scope>NUCLEOTIDE SEQUENCE</scope>
    <source>
        <strain evidence="1">UCMA15129</strain>
    </source>
</reference>
<comment type="caution">
    <text evidence="1">The sequence shown here is derived from an EMBL/GenBank/DDBJ whole genome shotgun (WGS) entry which is preliminary data.</text>
</comment>
<proteinExistence type="predicted"/>
<organism evidence="1 2">
    <name type="scientific">Oenococcus oeni</name>
    <name type="common">Leuconostoc oenos</name>
    <dbReference type="NCBI Taxonomy" id="1247"/>
    <lineage>
        <taxon>Bacteria</taxon>
        <taxon>Bacillati</taxon>
        <taxon>Bacillota</taxon>
        <taxon>Bacilli</taxon>
        <taxon>Lactobacillales</taxon>
        <taxon>Lactobacillaceae</taxon>
        <taxon>Oenococcus</taxon>
    </lineage>
</organism>
<evidence type="ECO:0000313" key="1">
    <source>
        <dbReference type="EMBL" id="MDV7714559.1"/>
    </source>
</evidence>
<protein>
    <submittedName>
        <fullName evidence="1">DUF202 domain-containing protein</fullName>
    </submittedName>
</protein>
<accession>A0A483B1Y0</accession>
<name>A0A483B1Y0_OENOE</name>